<reference evidence="1" key="1">
    <citation type="journal article" date="2023" name="GigaByte">
        <title>Genome assembly of the bearded iris, Iris pallida Lam.</title>
        <authorList>
            <person name="Bruccoleri R.E."/>
            <person name="Oakeley E.J."/>
            <person name="Faust A.M.E."/>
            <person name="Altorfer M."/>
            <person name="Dessus-Babus S."/>
            <person name="Burckhardt D."/>
            <person name="Oertli M."/>
            <person name="Naumann U."/>
            <person name="Petersen F."/>
            <person name="Wong J."/>
        </authorList>
    </citation>
    <scope>NUCLEOTIDE SEQUENCE</scope>
    <source>
        <strain evidence="1">GSM-AAB239-AS_SAM_17_03QT</strain>
    </source>
</reference>
<name>A0AAX6E7S3_IRIPA</name>
<gene>
    <name evidence="1" type="ORF">M6B38_205145</name>
</gene>
<comment type="caution">
    <text evidence="1">The sequence shown here is derived from an EMBL/GenBank/DDBJ whole genome shotgun (WGS) entry which is preliminary data.</text>
</comment>
<accession>A0AAX6E7S3</accession>
<evidence type="ECO:0000313" key="2">
    <source>
        <dbReference type="Proteomes" id="UP001140949"/>
    </source>
</evidence>
<dbReference type="EMBL" id="JANAVB010039212">
    <property type="protein sequence ID" value="KAJ6800167.1"/>
    <property type="molecule type" value="Genomic_DNA"/>
</dbReference>
<keyword evidence="2" id="KW-1185">Reference proteome</keyword>
<protein>
    <submittedName>
        <fullName evidence="1">Uncharacterized protein</fullName>
    </submittedName>
</protein>
<dbReference type="Proteomes" id="UP001140949">
    <property type="component" value="Unassembled WGS sequence"/>
</dbReference>
<proteinExistence type="predicted"/>
<sequence length="124" mass="13296">MSAAHPCSPKQCYARQLETRRCLAPAPSPRAAFRSTGSALSRASRNLASPMPLPSPIRCLLQNGAPPHVRMHAPSPFSCAGTGRSSLAQSSLGCIEAQSSLAFRGAWLHGVWTYTEHNLWTSPI</sequence>
<organism evidence="1 2">
    <name type="scientific">Iris pallida</name>
    <name type="common">Sweet iris</name>
    <dbReference type="NCBI Taxonomy" id="29817"/>
    <lineage>
        <taxon>Eukaryota</taxon>
        <taxon>Viridiplantae</taxon>
        <taxon>Streptophyta</taxon>
        <taxon>Embryophyta</taxon>
        <taxon>Tracheophyta</taxon>
        <taxon>Spermatophyta</taxon>
        <taxon>Magnoliopsida</taxon>
        <taxon>Liliopsida</taxon>
        <taxon>Asparagales</taxon>
        <taxon>Iridaceae</taxon>
        <taxon>Iridoideae</taxon>
        <taxon>Irideae</taxon>
        <taxon>Iris</taxon>
    </lineage>
</organism>
<dbReference type="AlphaFoldDB" id="A0AAX6E7S3"/>
<evidence type="ECO:0000313" key="1">
    <source>
        <dbReference type="EMBL" id="KAJ6800167.1"/>
    </source>
</evidence>
<reference evidence="1" key="2">
    <citation type="submission" date="2023-04" db="EMBL/GenBank/DDBJ databases">
        <authorList>
            <person name="Bruccoleri R.E."/>
            <person name="Oakeley E.J."/>
            <person name="Faust A.-M."/>
            <person name="Dessus-Babus S."/>
            <person name="Altorfer M."/>
            <person name="Burckhardt D."/>
            <person name="Oertli M."/>
            <person name="Naumann U."/>
            <person name="Petersen F."/>
            <person name="Wong J."/>
        </authorList>
    </citation>
    <scope>NUCLEOTIDE SEQUENCE</scope>
    <source>
        <strain evidence="1">GSM-AAB239-AS_SAM_17_03QT</strain>
        <tissue evidence="1">Leaf</tissue>
    </source>
</reference>